<feature type="domain" description="C2" evidence="14">
    <location>
        <begin position="72"/>
        <end position="191"/>
    </location>
</feature>
<dbReference type="Pfam" id="PF02666">
    <property type="entry name" value="PS_Dcarbxylase"/>
    <property type="match status" value="1"/>
</dbReference>
<evidence type="ECO:0000313" key="17">
    <source>
        <dbReference type="Proteomes" id="UP000001396"/>
    </source>
</evidence>
<dbReference type="PANTHER" id="PTHR10067:SF17">
    <property type="entry name" value="PHOSPHATIDYLSERINE DECARBOXYLASE PROENZYME 2"/>
    <property type="match status" value="1"/>
</dbReference>
<dbReference type="GO" id="GO:0016540">
    <property type="term" value="P:protein autoprocessing"/>
    <property type="evidence" value="ECO:0007669"/>
    <property type="project" value="UniProtKB-UniRule"/>
</dbReference>
<reference evidence="16 17" key="1">
    <citation type="journal article" date="2011" name="Genome Res.">
        <title>Phylogeny-wide analysis of social amoeba genomes highlights ancient origins for complex intercellular communication.</title>
        <authorList>
            <person name="Heidel A.J."/>
            <person name="Lawal H.M."/>
            <person name="Felder M."/>
            <person name="Schilde C."/>
            <person name="Helps N.R."/>
            <person name="Tunggal B."/>
            <person name="Rivero F."/>
            <person name="John U."/>
            <person name="Schleicher M."/>
            <person name="Eichinger L."/>
            <person name="Platzer M."/>
            <person name="Noegel A.A."/>
            <person name="Schaap P."/>
            <person name="Gloeckner G."/>
        </authorList>
    </citation>
    <scope>NUCLEOTIDE SEQUENCE [LARGE SCALE GENOMIC DNA]</scope>
    <source>
        <strain evidence="17">ATCC 26659 / Pp 5 / PN500</strain>
    </source>
</reference>
<feature type="domain" description="EF-hand" evidence="15">
    <location>
        <begin position="248"/>
        <end position="283"/>
    </location>
</feature>
<dbReference type="InterPro" id="IPR033179">
    <property type="entry name" value="PSD_type2_pro"/>
</dbReference>
<dbReference type="Gene3D" id="1.10.238.10">
    <property type="entry name" value="EF-hand"/>
    <property type="match status" value="1"/>
</dbReference>
<evidence type="ECO:0000256" key="9">
    <source>
        <dbReference type="ARBA" id="ARBA00023239"/>
    </source>
</evidence>
<comment type="catalytic activity">
    <reaction evidence="12">
        <text>a 1,2-diacyl-sn-glycero-3-phospho-L-serine + H(+) = a 1,2-diacyl-sn-glycero-3-phosphoethanolamine + CO2</text>
        <dbReference type="Rhea" id="RHEA:20828"/>
        <dbReference type="ChEBI" id="CHEBI:15378"/>
        <dbReference type="ChEBI" id="CHEBI:16526"/>
        <dbReference type="ChEBI" id="CHEBI:57262"/>
        <dbReference type="ChEBI" id="CHEBI:64612"/>
        <dbReference type="EC" id="4.1.1.65"/>
    </reaction>
</comment>
<dbReference type="EMBL" id="ADBJ01000002">
    <property type="protein sequence ID" value="EFA86680.1"/>
    <property type="molecule type" value="Genomic_DNA"/>
</dbReference>
<gene>
    <name evidence="12" type="primary">PSD2</name>
    <name evidence="16" type="ORF">PPL_00482</name>
</gene>
<dbReference type="HAMAP" id="MF_00663">
    <property type="entry name" value="PS_decarb_PSD_B_type2"/>
    <property type="match status" value="1"/>
</dbReference>
<feature type="modified residue" description="Pyruvic acid (Ser); by autocatalysis" evidence="12">
    <location>
        <position position="595"/>
    </location>
</feature>
<evidence type="ECO:0000313" key="16">
    <source>
        <dbReference type="EMBL" id="EFA86680.1"/>
    </source>
</evidence>
<dbReference type="InParanoid" id="D3AWK7"/>
<comment type="pathway">
    <text evidence="1">Lipid metabolism.</text>
</comment>
<dbReference type="PRINTS" id="PR00360">
    <property type="entry name" value="C2DOMAIN"/>
</dbReference>
<dbReference type="InterPro" id="IPR033177">
    <property type="entry name" value="PSD-B"/>
</dbReference>
<dbReference type="Gene3D" id="2.60.40.150">
    <property type="entry name" value="C2 domain"/>
    <property type="match status" value="1"/>
</dbReference>
<dbReference type="InterPro" id="IPR002048">
    <property type="entry name" value="EF_hand_dom"/>
</dbReference>
<dbReference type="GO" id="GO:0005509">
    <property type="term" value="F:calcium ion binding"/>
    <property type="evidence" value="ECO:0007669"/>
    <property type="project" value="InterPro"/>
</dbReference>
<comment type="pathway">
    <text evidence="12">Phospholipid metabolism; phosphatidylethanolamine biosynthesis; phosphatidylethanolamine from CDP-diacylglycerol: step 2/2.</text>
</comment>
<comment type="PTM">
    <text evidence="12">Is synthesized initially as an inactive proenzyme. Formation of the active enzyme involves a self-maturation process in which the active site pyruvoyl group is generated from an internal serine residue via an autocatalytic post-translational modification. Two non-identical subunits are generated from the proenzyme in this reaction, and the pyruvate is formed at the N-terminus of the alpha chain, which is derived from the carboxyl end of the proenzyme. The autoendoproteolytic cleavage occurs by a canonical serine protease mechanism, in which the side chain hydroxyl group of the serine supplies its oxygen atom to form the C-terminus of the beta chain, while the remainder of the serine residue undergoes an oxidative deamination to produce ammonia and the pyruvoyl prosthetic group on the alpha chain. During this reaction, the Ser that is part of the protease active site of the proenzyme becomes the pyruvoyl prosthetic group, which constitutes an essential element of the active site of the mature decarboxylase.</text>
</comment>
<evidence type="ECO:0000259" key="14">
    <source>
        <dbReference type="PROSITE" id="PS50004"/>
    </source>
</evidence>
<dbReference type="UniPathway" id="UPA00558">
    <property type="reaction ID" value="UER00616"/>
</dbReference>
<dbReference type="Proteomes" id="UP000001396">
    <property type="component" value="Unassembled WGS sequence"/>
</dbReference>
<evidence type="ECO:0000256" key="5">
    <source>
        <dbReference type="ARBA" id="ARBA00023098"/>
    </source>
</evidence>
<dbReference type="Pfam" id="PF00168">
    <property type="entry name" value="C2"/>
    <property type="match status" value="1"/>
</dbReference>
<evidence type="ECO:0000256" key="7">
    <source>
        <dbReference type="ARBA" id="ARBA00023145"/>
    </source>
</evidence>
<name>D3AWK7_HETP5</name>
<dbReference type="OMA" id="PSRHNAC"/>
<evidence type="ECO:0000256" key="6">
    <source>
        <dbReference type="ARBA" id="ARBA00023136"/>
    </source>
</evidence>
<dbReference type="PROSITE" id="PS50222">
    <property type="entry name" value="EF_HAND_2"/>
    <property type="match status" value="1"/>
</dbReference>
<comment type="function">
    <text evidence="12">Catalyzes the formation of phosphatidylethanolamine (PtdEtn) from phosphatidylserine (PtdSer). Plays a central role in phospholipid metabolism and in the interorganelle trafficking of phosphatidylserine.</text>
</comment>
<keyword evidence="2 12" id="KW-0444">Lipid biosynthesis</keyword>
<dbReference type="PANTHER" id="PTHR10067">
    <property type="entry name" value="PHOSPHATIDYLSERINE DECARBOXYLASE"/>
    <property type="match status" value="1"/>
</dbReference>
<keyword evidence="10 12" id="KW-1208">Phospholipid metabolism</keyword>
<feature type="chain" id="PRO_5023226031" description="Phosphatidylserine decarboxylase 2 alpha chain" evidence="12">
    <location>
        <begin position="595"/>
        <end position="635"/>
    </location>
</feature>
<dbReference type="NCBIfam" id="TIGR00163">
    <property type="entry name" value="PS_decarb"/>
    <property type="match status" value="1"/>
</dbReference>
<feature type="site" description="Cleavage (non-hydrolytic); by autocatalysis" evidence="12">
    <location>
        <begin position="594"/>
        <end position="595"/>
    </location>
</feature>
<comment type="cofactor">
    <cofactor evidence="12">
        <name>pyruvate</name>
        <dbReference type="ChEBI" id="CHEBI:15361"/>
    </cofactor>
    <text evidence="12">Binds 1 pyruvoyl group covalently per subunit.</text>
</comment>
<feature type="active site" description="Schiff-base intermediate with substrate; via pyruvic acid; for decarboxylase activity" evidence="12">
    <location>
        <position position="595"/>
    </location>
</feature>
<evidence type="ECO:0000256" key="11">
    <source>
        <dbReference type="ARBA" id="ARBA00023317"/>
    </source>
</evidence>
<keyword evidence="3 12" id="KW-0210">Decarboxylase</keyword>
<comment type="subunit">
    <text evidence="12">Heterodimer of a large membrane-associated beta subunit and a small pyruvoyl-containing alpha subunit.</text>
</comment>
<dbReference type="GO" id="GO:0006646">
    <property type="term" value="P:phosphatidylethanolamine biosynthetic process"/>
    <property type="evidence" value="ECO:0007669"/>
    <property type="project" value="UniProtKB-UniRule"/>
</dbReference>
<dbReference type="AlphaFoldDB" id="D3AWK7"/>
<evidence type="ECO:0000256" key="13">
    <source>
        <dbReference type="SAM" id="MobiDB-lite"/>
    </source>
</evidence>
<dbReference type="InterPro" id="IPR018247">
    <property type="entry name" value="EF_Hand_1_Ca_BS"/>
</dbReference>
<feature type="active site" description="Charge relay system; for autoendoproteolytic cleavage activity" evidence="12">
    <location>
        <position position="595"/>
    </location>
</feature>
<keyword evidence="5 12" id="KW-0443">Lipid metabolism</keyword>
<dbReference type="EC" id="4.1.1.65" evidence="12"/>
<comment type="caution">
    <text evidence="16">The sequence shown here is derived from an EMBL/GenBank/DDBJ whole genome shotgun (WGS) entry which is preliminary data.</text>
</comment>
<feature type="region of interest" description="Disordered" evidence="13">
    <location>
        <begin position="1"/>
        <end position="63"/>
    </location>
</feature>
<evidence type="ECO:0000256" key="12">
    <source>
        <dbReference type="HAMAP-Rule" id="MF_03209"/>
    </source>
</evidence>
<accession>D3AWK7</accession>
<dbReference type="SMART" id="SM00239">
    <property type="entry name" value="C2"/>
    <property type="match status" value="1"/>
</dbReference>
<keyword evidence="11 12" id="KW-0670">Pyruvate</keyword>
<keyword evidence="8 12" id="KW-0594">Phospholipid biosynthesis</keyword>
<evidence type="ECO:0000256" key="3">
    <source>
        <dbReference type="ARBA" id="ARBA00022793"/>
    </source>
</evidence>
<dbReference type="PROSITE" id="PS50004">
    <property type="entry name" value="C2"/>
    <property type="match status" value="1"/>
</dbReference>
<protein>
    <recommendedName>
        <fullName evidence="12">Phosphatidylserine decarboxylase proenzyme 2</fullName>
        <ecNumber evidence="12">4.1.1.65</ecNumber>
    </recommendedName>
    <component>
        <recommendedName>
            <fullName evidence="12">Phosphatidylserine decarboxylase 2 beta chain</fullName>
        </recommendedName>
    </component>
    <component>
        <recommendedName>
            <fullName evidence="12">Phosphatidylserine decarboxylase 2 alpha chain</fullName>
        </recommendedName>
    </component>
</protein>
<keyword evidence="4" id="KW-0106">Calcium</keyword>
<keyword evidence="17" id="KW-1185">Reference proteome</keyword>
<evidence type="ECO:0000256" key="2">
    <source>
        <dbReference type="ARBA" id="ARBA00022516"/>
    </source>
</evidence>
<proteinExistence type="inferred from homology"/>
<dbReference type="InterPro" id="IPR000008">
    <property type="entry name" value="C2_dom"/>
</dbReference>
<dbReference type="InterPro" id="IPR035892">
    <property type="entry name" value="C2_domain_sf"/>
</dbReference>
<feature type="active site" description="Charge relay system; for autoendoproteolytic cleavage activity" evidence="12">
    <location>
        <position position="508"/>
    </location>
</feature>
<dbReference type="InterPro" id="IPR003817">
    <property type="entry name" value="PS_Dcarbxylase"/>
</dbReference>
<keyword evidence="7 12" id="KW-0865">Zymogen</keyword>
<organism evidence="16 17">
    <name type="scientific">Heterostelium pallidum (strain ATCC 26659 / Pp 5 / PN500)</name>
    <name type="common">Cellular slime mold</name>
    <name type="synonym">Polysphondylium pallidum</name>
    <dbReference type="NCBI Taxonomy" id="670386"/>
    <lineage>
        <taxon>Eukaryota</taxon>
        <taxon>Amoebozoa</taxon>
        <taxon>Evosea</taxon>
        <taxon>Eumycetozoa</taxon>
        <taxon>Dictyostelia</taxon>
        <taxon>Acytosteliales</taxon>
        <taxon>Acytosteliaceae</taxon>
        <taxon>Heterostelium</taxon>
    </lineage>
</organism>
<dbReference type="Pfam" id="PF13202">
    <property type="entry name" value="EF-hand_5"/>
    <property type="match status" value="1"/>
</dbReference>
<sequence>MLFKFHSSNNNNHSDTQIVESPPPTSSTSTTTNSPLLSTNTTTTTTTTTPGSSGQLSPAINKSPNFSRSPKFYSKRYSSLEMSIDPIVGILQVNVIEAKGLPAMDHNGKSDPYFEIMFSGVKVYKSNIIKKTLSPIWNESYNIIVRQSQVNYSIKFNVWDWDKITANDYIGDVEVDIQHLKNKDDWYTLTKKEKTNRGQIHIACRMIEKKEVNSAFWTSICRHFSNIDDDNLSFVEYTALISTVNPEFPESDIHLLFEKADLNNDGSISVSELEHFFNFTEAGEHLCDQLLSGNPDLIWEAYAVSDSYSTIADNVFNKNLTSLKGEGTGKIKVIYVHNRETGKLEEEKIPHYIEVSLRIMYSTSSGRHACNNNQVKRLLKYLTTKTGKKYSSQESVKEIKPFIQFHNLNTDEILDPLPTFKNFNEFFYRKLKPSARPIFELNNAKSAVSPADCRLHVFPTIDRAKELWIKGKNFNLSSLLQDDVLASQFEGGSLVIARLAPQDYHRFHIPVDGIIGPTKPIDGDYYTVNPIAIKENIDVYTENKRAVTIIQSQCFDTVLFVSVGATMVGSINLTTHEGQTVKKGDEQGYFAFGGSTILLLFKKNTIEFDQDILVNSLKPIETLVKVGTSIGRSLL</sequence>
<keyword evidence="9 12" id="KW-0456">Lyase</keyword>
<dbReference type="STRING" id="670386.D3AWK7"/>
<feature type="compositionally biased region" description="Low complexity" evidence="13">
    <location>
        <begin position="26"/>
        <end position="54"/>
    </location>
</feature>
<feature type="active site" description="Charge relay system; for autoendoproteolytic cleavage activity" evidence="12">
    <location>
        <position position="452"/>
    </location>
</feature>
<comment type="similarity">
    <text evidence="12">Belongs to the phosphatidylserine decarboxylase family. PSD-B subfamily. Eukaryotic type II sub-subfamily.</text>
</comment>
<evidence type="ECO:0000256" key="10">
    <source>
        <dbReference type="ARBA" id="ARBA00023264"/>
    </source>
</evidence>
<dbReference type="InterPro" id="IPR011992">
    <property type="entry name" value="EF-hand-dom_pair"/>
</dbReference>
<evidence type="ECO:0000259" key="15">
    <source>
        <dbReference type="PROSITE" id="PS50222"/>
    </source>
</evidence>
<dbReference type="SUPFAM" id="SSF47473">
    <property type="entry name" value="EF-hand"/>
    <property type="match status" value="1"/>
</dbReference>
<evidence type="ECO:0000256" key="8">
    <source>
        <dbReference type="ARBA" id="ARBA00023209"/>
    </source>
</evidence>
<dbReference type="GO" id="GO:0004609">
    <property type="term" value="F:phosphatidylserine decarboxylase activity"/>
    <property type="evidence" value="ECO:0007669"/>
    <property type="project" value="UniProtKB-UniRule"/>
</dbReference>
<evidence type="ECO:0000256" key="4">
    <source>
        <dbReference type="ARBA" id="ARBA00022837"/>
    </source>
</evidence>
<dbReference type="SUPFAM" id="SSF49562">
    <property type="entry name" value="C2 domain (Calcium/lipid-binding domain, CaLB)"/>
    <property type="match status" value="1"/>
</dbReference>
<feature type="chain" id="PRO_5023226032" description="Phosphatidylserine decarboxylase 2 beta chain" evidence="12">
    <location>
        <begin position="1"/>
        <end position="594"/>
    </location>
</feature>
<comment type="domain">
    <text evidence="12">The C2 domains have an essential, but non-catalytic function. They may facilitate interactions with other proteins and are required for lipid transport function.</text>
</comment>
<keyword evidence="6 12" id="KW-0472">Membrane</keyword>
<evidence type="ECO:0000256" key="1">
    <source>
        <dbReference type="ARBA" id="ARBA00005189"/>
    </source>
</evidence>
<dbReference type="PROSITE" id="PS00018">
    <property type="entry name" value="EF_HAND_1"/>
    <property type="match status" value="1"/>
</dbReference>
<feature type="compositionally biased region" description="Low complexity" evidence="13">
    <location>
        <begin position="1"/>
        <end position="14"/>
    </location>
</feature>